<accession>A0A914ZSB7</accession>
<evidence type="ECO:0000313" key="3">
    <source>
        <dbReference type="WBParaSite" id="PgB17_g057_t08"/>
    </source>
</evidence>
<keyword evidence="1" id="KW-0812">Transmembrane</keyword>
<organism evidence="2 3">
    <name type="scientific">Parascaris univalens</name>
    <name type="common">Nematode worm</name>
    <dbReference type="NCBI Taxonomy" id="6257"/>
    <lineage>
        <taxon>Eukaryota</taxon>
        <taxon>Metazoa</taxon>
        <taxon>Ecdysozoa</taxon>
        <taxon>Nematoda</taxon>
        <taxon>Chromadorea</taxon>
        <taxon>Rhabditida</taxon>
        <taxon>Spirurina</taxon>
        <taxon>Ascaridomorpha</taxon>
        <taxon>Ascaridoidea</taxon>
        <taxon>Ascarididae</taxon>
        <taxon>Parascaris</taxon>
    </lineage>
</organism>
<evidence type="ECO:0000313" key="2">
    <source>
        <dbReference type="Proteomes" id="UP000887569"/>
    </source>
</evidence>
<dbReference type="Proteomes" id="UP000887569">
    <property type="component" value="Unplaced"/>
</dbReference>
<feature type="transmembrane region" description="Helical" evidence="1">
    <location>
        <begin position="6"/>
        <end position="27"/>
    </location>
</feature>
<evidence type="ECO:0000256" key="1">
    <source>
        <dbReference type="SAM" id="Phobius"/>
    </source>
</evidence>
<name>A0A914ZSB7_PARUN</name>
<reference evidence="3" key="1">
    <citation type="submission" date="2022-11" db="UniProtKB">
        <authorList>
            <consortium name="WormBaseParasite"/>
        </authorList>
    </citation>
    <scope>IDENTIFICATION</scope>
</reference>
<dbReference type="WBParaSite" id="PgB17_g057_t08">
    <property type="protein sequence ID" value="PgB17_g057_t08"/>
    <property type="gene ID" value="PgB17_g057"/>
</dbReference>
<protein>
    <submittedName>
        <fullName evidence="3">Ovule protein</fullName>
    </submittedName>
</protein>
<dbReference type="AlphaFoldDB" id="A0A914ZSB7"/>
<keyword evidence="1" id="KW-0472">Membrane</keyword>
<proteinExistence type="predicted"/>
<keyword evidence="2" id="KW-1185">Reference proteome</keyword>
<keyword evidence="1" id="KW-1133">Transmembrane helix</keyword>
<sequence length="56" mass="6449">FMLEGFCGFLYCLSLLIYVAIVLLFFFQTFWPRNPSTIVSNSGSVFPLKTCKFLEV</sequence>